<dbReference type="HOGENOM" id="CLU_3033806_0_0_1"/>
<dbReference type="InParanoid" id="A7F7C4"/>
<keyword evidence="2" id="KW-1185">Reference proteome</keyword>
<dbReference type="RefSeq" id="XP_001585620.1">
    <property type="nucleotide sequence ID" value="XM_001585570.1"/>
</dbReference>
<protein>
    <submittedName>
        <fullName evidence="1">Uncharacterized protein</fullName>
    </submittedName>
</protein>
<dbReference type="AlphaFoldDB" id="A7F7C4"/>
<evidence type="ECO:0000313" key="2">
    <source>
        <dbReference type="Proteomes" id="UP000001312"/>
    </source>
</evidence>
<organism evidence="1 2">
    <name type="scientific">Sclerotinia sclerotiorum (strain ATCC 18683 / 1980 / Ss-1)</name>
    <name type="common">White mold</name>
    <name type="synonym">Whetzelinia sclerotiorum</name>
    <dbReference type="NCBI Taxonomy" id="665079"/>
    <lineage>
        <taxon>Eukaryota</taxon>
        <taxon>Fungi</taxon>
        <taxon>Dikarya</taxon>
        <taxon>Ascomycota</taxon>
        <taxon>Pezizomycotina</taxon>
        <taxon>Leotiomycetes</taxon>
        <taxon>Helotiales</taxon>
        <taxon>Sclerotiniaceae</taxon>
        <taxon>Sclerotinia</taxon>
    </lineage>
</organism>
<dbReference type="KEGG" id="ssl:SS1G_13504"/>
<proteinExistence type="predicted"/>
<dbReference type="Proteomes" id="UP000001312">
    <property type="component" value="Unassembled WGS sequence"/>
</dbReference>
<evidence type="ECO:0000313" key="1">
    <source>
        <dbReference type="EMBL" id="EDN98645.1"/>
    </source>
</evidence>
<reference evidence="2" key="1">
    <citation type="journal article" date="2011" name="PLoS Genet.">
        <title>Genomic analysis of the necrotrophic fungal pathogens Sclerotinia sclerotiorum and Botrytis cinerea.</title>
        <authorList>
            <person name="Amselem J."/>
            <person name="Cuomo C.A."/>
            <person name="van Kan J.A."/>
            <person name="Viaud M."/>
            <person name="Benito E.P."/>
            <person name="Couloux A."/>
            <person name="Coutinho P.M."/>
            <person name="de Vries R.P."/>
            <person name="Dyer P.S."/>
            <person name="Fillinger S."/>
            <person name="Fournier E."/>
            <person name="Gout L."/>
            <person name="Hahn M."/>
            <person name="Kohn L."/>
            <person name="Lapalu N."/>
            <person name="Plummer K.M."/>
            <person name="Pradier J.M."/>
            <person name="Quevillon E."/>
            <person name="Sharon A."/>
            <person name="Simon A."/>
            <person name="ten Have A."/>
            <person name="Tudzynski B."/>
            <person name="Tudzynski P."/>
            <person name="Wincker P."/>
            <person name="Andrew M."/>
            <person name="Anthouard V."/>
            <person name="Beever R.E."/>
            <person name="Beffa R."/>
            <person name="Benoit I."/>
            <person name="Bouzid O."/>
            <person name="Brault B."/>
            <person name="Chen Z."/>
            <person name="Choquer M."/>
            <person name="Collemare J."/>
            <person name="Cotton P."/>
            <person name="Danchin E.G."/>
            <person name="Da Silva C."/>
            <person name="Gautier A."/>
            <person name="Giraud C."/>
            <person name="Giraud T."/>
            <person name="Gonzalez C."/>
            <person name="Grossetete S."/>
            <person name="Guldener U."/>
            <person name="Henrissat B."/>
            <person name="Howlett B.J."/>
            <person name="Kodira C."/>
            <person name="Kretschmer M."/>
            <person name="Lappartient A."/>
            <person name="Leroch M."/>
            <person name="Levis C."/>
            <person name="Mauceli E."/>
            <person name="Neuveglise C."/>
            <person name="Oeser B."/>
            <person name="Pearson M."/>
            <person name="Poulain J."/>
            <person name="Poussereau N."/>
            <person name="Quesneville H."/>
            <person name="Rascle C."/>
            <person name="Schumacher J."/>
            <person name="Segurens B."/>
            <person name="Sexton A."/>
            <person name="Silva E."/>
            <person name="Sirven C."/>
            <person name="Soanes D.M."/>
            <person name="Talbot N.J."/>
            <person name="Templeton M."/>
            <person name="Yandava C."/>
            <person name="Yarden O."/>
            <person name="Zeng Q."/>
            <person name="Rollins J.A."/>
            <person name="Lebrun M.H."/>
            <person name="Dickman M."/>
        </authorList>
    </citation>
    <scope>NUCLEOTIDE SEQUENCE [LARGE SCALE GENOMIC DNA]</scope>
    <source>
        <strain evidence="2">ATCC 18683 / 1980 / Ss-1</strain>
    </source>
</reference>
<sequence>MYLPLSGQYFDTHHTWSVCCSATSSEVVKIGVNARRNVTYAIGNTTWGFENVEKQ</sequence>
<dbReference type="GeneID" id="5481658"/>
<accession>A7F7C4</accession>
<name>A7F7C4_SCLS1</name>
<dbReference type="EMBL" id="CH476645">
    <property type="protein sequence ID" value="EDN98645.1"/>
    <property type="molecule type" value="Genomic_DNA"/>
</dbReference>
<gene>
    <name evidence="1" type="ORF">SS1G_13504</name>
</gene>